<proteinExistence type="predicted"/>
<geneLocation type="plasmid" evidence="1">
    <name>unnamed1</name>
</geneLocation>
<name>A0A4D6HT07_9EURY</name>
<sequence length="65" mass="7382">MLTTRVSRTTPRHSACSACRLSRLLEEGSDREIAVLQASVLEDELETILREVVSRTNWSIRPSVR</sequence>
<reference evidence="1 2" key="1">
    <citation type="journal article" date="2019" name="Nat. Commun.">
        <title>A new type of DNA phosphorothioation-based antiviral system in archaea.</title>
        <authorList>
            <person name="Xiong L."/>
            <person name="Liu S."/>
            <person name="Chen S."/>
            <person name="Xiao Y."/>
            <person name="Zhu B."/>
            <person name="Gao Y."/>
            <person name="Zhang Y."/>
            <person name="Chen B."/>
            <person name="Luo J."/>
            <person name="Deng Z."/>
            <person name="Chen X."/>
            <person name="Wang L."/>
            <person name="Chen S."/>
        </authorList>
    </citation>
    <scope>NUCLEOTIDE SEQUENCE [LARGE SCALE GENOMIC DNA]</scope>
    <source>
        <strain evidence="1 2">JCM 10635</strain>
        <plasmid evidence="1 2">unnamed1</plasmid>
    </source>
</reference>
<dbReference type="AlphaFoldDB" id="A0A4D6HT07"/>
<dbReference type="KEGG" id="nbg:DV706_18955"/>
<evidence type="ECO:0000313" key="1">
    <source>
        <dbReference type="EMBL" id="QCC56575.1"/>
    </source>
</evidence>
<evidence type="ECO:0000313" key="2">
    <source>
        <dbReference type="Proteomes" id="UP000296822"/>
    </source>
</evidence>
<protein>
    <submittedName>
        <fullName evidence="1">Uncharacterized protein</fullName>
    </submittedName>
</protein>
<dbReference type="EMBL" id="CP031306">
    <property type="protein sequence ID" value="QCC56575.1"/>
    <property type="molecule type" value="Genomic_DNA"/>
</dbReference>
<gene>
    <name evidence="1" type="ORF">DV706_18955</name>
</gene>
<dbReference type="Proteomes" id="UP000296822">
    <property type="component" value="Plasmid unnamed1"/>
</dbReference>
<organism evidence="1 2">
    <name type="scientific">Natronorubrum bangense</name>
    <dbReference type="NCBI Taxonomy" id="61858"/>
    <lineage>
        <taxon>Archaea</taxon>
        <taxon>Methanobacteriati</taxon>
        <taxon>Methanobacteriota</taxon>
        <taxon>Stenosarchaea group</taxon>
        <taxon>Halobacteria</taxon>
        <taxon>Halobacteriales</taxon>
        <taxon>Natrialbaceae</taxon>
        <taxon>Natronorubrum</taxon>
    </lineage>
</organism>
<accession>A0A4D6HT07</accession>
<keyword evidence="1" id="KW-0614">Plasmid</keyword>